<protein>
    <recommendedName>
        <fullName evidence="11">Glycosyl transferase family 1</fullName>
    </recommendedName>
</protein>
<dbReference type="Pfam" id="PF03065">
    <property type="entry name" value="Glyco_hydro_57"/>
    <property type="match status" value="1"/>
</dbReference>
<sequence length="1029" mass="114513">MRRRYRLSNPHVHGYVAFLLHAHIPYIRHEKDDITLEERWFFEAVVDSYLPLIEMMDRLLEEDIPFQLTLSLSPPLLAMLADSTLQQRLRKHLESLCELSQREVIRLWGHADFSGTARQYADHYHRLLTLYDRLRGDLIRKFRSLRSSGCLELITCAATHAFLPLIKNDAALRAQLEAAVQEFRRHFGSAPAGIWLPECGYTPAIEPHLQALNLRYFVVDAHAHALAVEQMDSEAQQQTSGLCVPLRTQSGACAFARDLEAGAQVWSAEVGYPSDADYREYYRDIGYDLGRSGGAEWEYLKPYVLPDGARIHTGFKYFRVTDAAAGDAKEPYRPARAAQKAQQHAEHFVASRVAQLSRLARAALTAAGREAQPAQPPVIVCPYDAELFGHWWYEGHQWLEAVLRGLAAAQDQGVVVSTTTLGGYAAAHAPTTEAKLPVSSWGRGGYAEVWLQPRSQWVHPQLHAAEDRLVLAAQKHPAPKLLPKMQLRALNQAARELMLAQSSDWTFILDAQTVTEYAANRIETHLAHLHQLLQLVEDEASDPALSEIVIALERKSPFLPELNYQAFQPSPPVVSIDSSLNRSAEHISPLHSFPSSSFSLTSLKASSSSRLSIMDTHPASSLRILMLAWEYPPHVIGGLARAVCDLSRQLARSGHEVHVITCLTTDCVPYAYSDGVHIHRAEVLESIGSVHFLDWVFQMNIAFLQTITRLSGQGLQFDLIHAHDWLVFYAANECKTTLQLPLIATIHATEHGRNQGKLETHVQQRIHLLENKLANRADHLIVCSLYMQQEVIDLFQVPEHKISAIPNGVMPFLIPADTLLATNPLLSDVLLGGESPILVFLGRLVYEKGVHILISAMRLVLKRFPQAKLVIAGSGPELEGLQQLAASLGDRVSFVGFLEETDKNLLLHKAELCIFPSLYEPFGLVALEAMASGTPVIVSDTGGLAEIVDHSINGCKVKPGDAPALAMAIVSLLQDPMTAAKLTSDALSRVSSIYNWELISTLTIEVYSKLIFLHDQETGIFRHQKEIIK</sequence>
<dbReference type="Pfam" id="PF00534">
    <property type="entry name" value="Glycos_transf_1"/>
    <property type="match status" value="1"/>
</dbReference>
<dbReference type="Pfam" id="PF09210">
    <property type="entry name" value="BE_C"/>
    <property type="match status" value="1"/>
</dbReference>
<evidence type="ECO:0000259" key="7">
    <source>
        <dbReference type="Pfam" id="PF09210"/>
    </source>
</evidence>
<organism evidence="9 10">
    <name type="scientific">Paenibacillus ferrarius</name>
    <dbReference type="NCBI Taxonomy" id="1469647"/>
    <lineage>
        <taxon>Bacteria</taxon>
        <taxon>Bacillati</taxon>
        <taxon>Bacillota</taxon>
        <taxon>Bacilli</taxon>
        <taxon>Bacillales</taxon>
        <taxon>Paenibacillaceae</taxon>
        <taxon>Paenibacillus</taxon>
    </lineage>
</organism>
<dbReference type="InterPro" id="IPR004300">
    <property type="entry name" value="Glyco_hydro_57_N"/>
</dbReference>
<proteinExistence type="inferred from homology"/>
<dbReference type="PANTHER" id="PTHR41695:SF1">
    <property type="entry name" value="1,4-ALPHA-GLUCAN BRANCHING ENZYME TK1436"/>
    <property type="match status" value="1"/>
</dbReference>
<dbReference type="EMBL" id="MBTG01000044">
    <property type="protein sequence ID" value="OPH48823.1"/>
    <property type="molecule type" value="Genomic_DNA"/>
</dbReference>
<dbReference type="SUPFAM" id="SSF53756">
    <property type="entry name" value="UDP-Glycosyltransferase/glycogen phosphorylase"/>
    <property type="match status" value="1"/>
</dbReference>
<feature type="domain" description="1,4-alpha-glucan branching enzyme C-terminal" evidence="7">
    <location>
        <begin position="462"/>
        <end position="567"/>
    </location>
</feature>
<evidence type="ECO:0000313" key="10">
    <source>
        <dbReference type="Proteomes" id="UP000190626"/>
    </source>
</evidence>
<dbReference type="STRING" id="1469647.BC351_38290"/>
<feature type="domain" description="Glycoside hydrolase family 57 N-terminal" evidence="6">
    <location>
        <begin position="17"/>
        <end position="280"/>
    </location>
</feature>
<evidence type="ECO:0000259" key="6">
    <source>
        <dbReference type="Pfam" id="PF03065"/>
    </source>
</evidence>
<evidence type="ECO:0000256" key="1">
    <source>
        <dbReference type="ARBA" id="ARBA00006821"/>
    </source>
</evidence>
<evidence type="ECO:0008006" key="11">
    <source>
        <dbReference type="Google" id="ProtNLM"/>
    </source>
</evidence>
<dbReference type="CDD" id="cd10792">
    <property type="entry name" value="GH57N_AmyC_like"/>
    <property type="match status" value="1"/>
</dbReference>
<comment type="caution">
    <text evidence="9">The sequence shown here is derived from an EMBL/GenBank/DDBJ whole genome shotgun (WGS) entry which is preliminary data.</text>
</comment>
<evidence type="ECO:0000256" key="4">
    <source>
        <dbReference type="RuleBase" id="RU361196"/>
    </source>
</evidence>
<accession>A0A1V4HBH2</accession>
<dbReference type="SUPFAM" id="SSF88688">
    <property type="entry name" value="Families 57/38 glycoside transferase middle domain"/>
    <property type="match status" value="1"/>
</dbReference>
<dbReference type="GO" id="GO:0005576">
    <property type="term" value="C:extracellular region"/>
    <property type="evidence" value="ECO:0007669"/>
    <property type="project" value="TreeGrafter"/>
</dbReference>
<dbReference type="InterPro" id="IPR027291">
    <property type="entry name" value="Glyco_hydro_38_N_sf"/>
</dbReference>
<gene>
    <name evidence="9" type="ORF">BC351_38290</name>
</gene>
<dbReference type="InterPro" id="IPR001296">
    <property type="entry name" value="Glyco_trans_1"/>
</dbReference>
<dbReference type="InterPro" id="IPR040042">
    <property type="entry name" value="Branching_enz_MT3115-like"/>
</dbReference>
<feature type="domain" description="Glycosyl transferase family 1" evidence="5">
    <location>
        <begin position="833"/>
        <end position="984"/>
    </location>
</feature>
<name>A0A1V4HBH2_9BACL</name>
<reference evidence="10" key="1">
    <citation type="submission" date="2016-07" db="EMBL/GenBank/DDBJ databases">
        <authorList>
            <person name="Florea S."/>
            <person name="Webb J.S."/>
            <person name="Jaromczyk J."/>
            <person name="Schardl C.L."/>
        </authorList>
    </citation>
    <scope>NUCLEOTIDE SEQUENCE [LARGE SCALE GENOMIC DNA]</scope>
    <source>
        <strain evidence="10">CY1</strain>
    </source>
</reference>
<dbReference type="PANTHER" id="PTHR41695">
    <property type="entry name" value="1,4-ALPHA-GLUCAN BRANCHING ENZYME RV3031-RELATED"/>
    <property type="match status" value="1"/>
</dbReference>
<keyword evidence="2 4" id="KW-0119">Carbohydrate metabolism</keyword>
<dbReference type="Pfam" id="PF13439">
    <property type="entry name" value="Glyco_transf_4"/>
    <property type="match status" value="1"/>
</dbReference>
<evidence type="ECO:0000313" key="9">
    <source>
        <dbReference type="EMBL" id="OPH48823.1"/>
    </source>
</evidence>
<dbReference type="InterPro" id="IPR037090">
    <property type="entry name" value="57_glycoside_trans_central"/>
</dbReference>
<evidence type="ECO:0000259" key="8">
    <source>
        <dbReference type="Pfam" id="PF13439"/>
    </source>
</evidence>
<dbReference type="Proteomes" id="UP000190626">
    <property type="component" value="Unassembled WGS sequence"/>
</dbReference>
<dbReference type="InterPro" id="IPR011330">
    <property type="entry name" value="Glyco_hydro/deAcase_b/a-brl"/>
</dbReference>
<dbReference type="InterPro" id="IPR028995">
    <property type="entry name" value="Glyco_hydro_57/38_cen_sf"/>
</dbReference>
<evidence type="ECO:0000256" key="2">
    <source>
        <dbReference type="ARBA" id="ARBA00023277"/>
    </source>
</evidence>
<dbReference type="SUPFAM" id="SSF88713">
    <property type="entry name" value="Glycoside hydrolase/deacetylase"/>
    <property type="match status" value="1"/>
</dbReference>
<feature type="domain" description="Glycosyltransferase subfamily 4-like N-terminal" evidence="8">
    <location>
        <begin position="636"/>
        <end position="809"/>
    </location>
</feature>
<dbReference type="Gene3D" id="1.20.1430.10">
    <property type="entry name" value="Families 57/38 glycoside transferase, middle domain"/>
    <property type="match status" value="1"/>
</dbReference>
<dbReference type="GO" id="GO:0030979">
    <property type="term" value="P:alpha-glucan biosynthetic process"/>
    <property type="evidence" value="ECO:0007669"/>
    <property type="project" value="InterPro"/>
</dbReference>
<dbReference type="GO" id="GO:0003844">
    <property type="term" value="F:1,4-alpha-glucan branching enzyme activity"/>
    <property type="evidence" value="ECO:0007669"/>
    <property type="project" value="InterPro"/>
</dbReference>
<dbReference type="CDD" id="cd03801">
    <property type="entry name" value="GT4_PimA-like"/>
    <property type="match status" value="1"/>
</dbReference>
<dbReference type="Gene3D" id="3.40.50.2000">
    <property type="entry name" value="Glycogen Phosphorylase B"/>
    <property type="match status" value="2"/>
</dbReference>
<evidence type="ECO:0000256" key="3">
    <source>
        <dbReference type="PIRSR" id="PIRSR640042-1"/>
    </source>
</evidence>
<feature type="active site" description="Proton donor" evidence="3">
    <location>
        <position position="384"/>
    </location>
</feature>
<dbReference type="Gene3D" id="3.20.110.10">
    <property type="entry name" value="Glycoside hydrolase 38, N terminal domain"/>
    <property type="match status" value="1"/>
</dbReference>
<evidence type="ECO:0000259" key="5">
    <source>
        <dbReference type="Pfam" id="PF00534"/>
    </source>
</evidence>
<feature type="active site" description="Nucleophile" evidence="3">
    <location>
        <position position="198"/>
    </location>
</feature>
<dbReference type="InterPro" id="IPR015293">
    <property type="entry name" value="BE_C"/>
</dbReference>
<comment type="similarity">
    <text evidence="1 4">Belongs to the glycosyl hydrolase 57 family.</text>
</comment>
<dbReference type="AlphaFoldDB" id="A0A1V4HBH2"/>
<dbReference type="InterPro" id="IPR028098">
    <property type="entry name" value="Glyco_trans_4-like_N"/>
</dbReference>
<keyword evidence="10" id="KW-1185">Reference proteome</keyword>